<name>A0AAW4Y0T5_9BURK</name>
<dbReference type="InterPro" id="IPR011008">
    <property type="entry name" value="Dimeric_a/b-barrel"/>
</dbReference>
<dbReference type="PIRSF" id="PIRSF007028">
    <property type="entry name" value="UCP007028"/>
    <property type="match status" value="1"/>
</dbReference>
<comment type="caution">
    <text evidence="1">The sequence shown here is derived from an EMBL/GenBank/DDBJ whole genome shotgun (WGS) entry which is preliminary data.</text>
</comment>
<sequence>MPYVDGFVLPVPRANLEAYRAMAEAAGKVWMEHGALQYWECVGDDVPDGEVTSFPMAVKLKPDEVACFSWIVYTSRAERDRINAAVMADPRLADMQPANMPFDGKRMIFGGFTPVVQLGT</sequence>
<keyword evidence="2" id="KW-1185">Reference proteome</keyword>
<dbReference type="SUPFAM" id="SSF54909">
    <property type="entry name" value="Dimeric alpha+beta barrel"/>
    <property type="match status" value="1"/>
</dbReference>
<dbReference type="Gene3D" id="3.30.70.100">
    <property type="match status" value="1"/>
</dbReference>
<dbReference type="Proteomes" id="UP001199260">
    <property type="component" value="Unassembled WGS sequence"/>
</dbReference>
<dbReference type="RefSeq" id="WP_230778288.1">
    <property type="nucleotide sequence ID" value="NZ_JAJNCT010000021.1"/>
</dbReference>
<proteinExistence type="predicted"/>
<evidence type="ECO:0000313" key="1">
    <source>
        <dbReference type="EMBL" id="MCD2166980.1"/>
    </source>
</evidence>
<protein>
    <submittedName>
        <fullName evidence="1">DUF1428 domain-containing protein</fullName>
    </submittedName>
</protein>
<evidence type="ECO:0000313" key="2">
    <source>
        <dbReference type="Proteomes" id="UP001199260"/>
    </source>
</evidence>
<dbReference type="InterPro" id="IPR009874">
    <property type="entry name" value="DUF1428"/>
</dbReference>
<reference evidence="1 2" key="1">
    <citation type="submission" date="2021-11" db="EMBL/GenBank/DDBJ databases">
        <title>Genome sequence.</title>
        <authorList>
            <person name="Sun Q."/>
        </authorList>
    </citation>
    <scope>NUCLEOTIDE SEQUENCE [LARGE SCALE GENOMIC DNA]</scope>
    <source>
        <strain evidence="1 2">KCTC 12005</strain>
    </source>
</reference>
<accession>A0AAW4Y0T5</accession>
<dbReference type="AlphaFoldDB" id="A0AAW4Y0T5"/>
<dbReference type="EMBL" id="JAJNCT010000021">
    <property type="protein sequence ID" value="MCD2166980.1"/>
    <property type="molecule type" value="Genomic_DNA"/>
</dbReference>
<gene>
    <name evidence="1" type="ORF">LPW39_17810</name>
</gene>
<organism evidence="1 2">
    <name type="scientific">Comamonas koreensis</name>
    <dbReference type="NCBI Taxonomy" id="160825"/>
    <lineage>
        <taxon>Bacteria</taxon>
        <taxon>Pseudomonadati</taxon>
        <taxon>Pseudomonadota</taxon>
        <taxon>Betaproteobacteria</taxon>
        <taxon>Burkholderiales</taxon>
        <taxon>Comamonadaceae</taxon>
        <taxon>Comamonas</taxon>
    </lineage>
</organism>
<dbReference type="Pfam" id="PF07237">
    <property type="entry name" value="DUF1428"/>
    <property type="match status" value="1"/>
</dbReference>